<dbReference type="PANTHER" id="PTHR31697:SF2">
    <property type="entry name" value="INTEGRATOR COMPLEX SUBUNIT 5"/>
    <property type="match status" value="1"/>
</dbReference>
<name>A0A9P6F5E6_9FUNG</name>
<dbReference type="AlphaFoldDB" id="A0A9P6F5E6"/>
<sequence length="579" mass="65330">MEYILQLQNSTIRTTIADTTRAQWHGYPDFAPMLEGLPNPGDVPPTPPLYSFLDLINLANEANDDASDKAFLQLQSYCVGADPALFAQVLARFTLEAGESYPSLSSTAKTTGWLEWVINYKPGLLRKGEMARRLWTTAKQRGEDIDKMAIHWIVAVLAKKQELAADASRRRKQEESIGNNTQSWNMVQYQSHHDTLYMLHCGPLAQQGLPLWDSESVLNALVKLRDGTDYGAFENQALLLTNSLERIFTWLESADSDDSIEELKSRAAIYSKTPEIMLFAMDTVLKYLDGRWIKEDSKDETRSKALTISLTDINRERQPIHYKSTGLAGSFSFQDGSYINRGKSLRGKEEPKAQGRIHSVREFEIADLVARCMDGHDSVIIEQLMRRFVLHLGMRVDTAMVSATSAAMKHAAQQRDKILLRLMTETPAYRRIIVSAMEQDRRSASICLPVIQGMLRCMIAHWNACKSTSSKAYPKELEETTWLAQLAEQTGLIPDPINQAAVLFPLIDSKDVGSVLEQCYYVLLVRNAESLQTQQQQPVQQQVTTDNQGPEISLIRRLIFKHATRTFHLMPLFTVSATP</sequence>
<dbReference type="InterPro" id="IPR040316">
    <property type="entry name" value="INTS5"/>
</dbReference>
<evidence type="ECO:0000313" key="2">
    <source>
        <dbReference type="Proteomes" id="UP000723463"/>
    </source>
</evidence>
<proteinExistence type="predicted"/>
<reference evidence="1" key="1">
    <citation type="journal article" date="2020" name="Fungal Divers.">
        <title>Resolving the Mortierellaceae phylogeny through synthesis of multi-gene phylogenetics and phylogenomics.</title>
        <authorList>
            <person name="Vandepol N."/>
            <person name="Liber J."/>
            <person name="Desiro A."/>
            <person name="Na H."/>
            <person name="Kennedy M."/>
            <person name="Barry K."/>
            <person name="Grigoriev I.V."/>
            <person name="Miller A.N."/>
            <person name="O'Donnell K."/>
            <person name="Stajich J.E."/>
            <person name="Bonito G."/>
        </authorList>
    </citation>
    <scope>NUCLEOTIDE SEQUENCE</scope>
    <source>
        <strain evidence="1">NRRL 2591</strain>
    </source>
</reference>
<accession>A0A9P6F5E6</accession>
<protein>
    <submittedName>
        <fullName evidence="1">Uncharacterized protein</fullName>
    </submittedName>
</protein>
<dbReference type="GO" id="GO:0032039">
    <property type="term" value="C:integrator complex"/>
    <property type="evidence" value="ECO:0007669"/>
    <property type="project" value="InterPro"/>
</dbReference>
<keyword evidence="2" id="KW-1185">Reference proteome</keyword>
<dbReference type="GO" id="GO:0034472">
    <property type="term" value="P:snRNA 3'-end processing"/>
    <property type="evidence" value="ECO:0007669"/>
    <property type="project" value="TreeGrafter"/>
</dbReference>
<evidence type="ECO:0000313" key="1">
    <source>
        <dbReference type="EMBL" id="KAF9542139.1"/>
    </source>
</evidence>
<organism evidence="1 2">
    <name type="scientific">Mortierella hygrophila</name>
    <dbReference type="NCBI Taxonomy" id="979708"/>
    <lineage>
        <taxon>Eukaryota</taxon>
        <taxon>Fungi</taxon>
        <taxon>Fungi incertae sedis</taxon>
        <taxon>Mucoromycota</taxon>
        <taxon>Mortierellomycotina</taxon>
        <taxon>Mortierellomycetes</taxon>
        <taxon>Mortierellales</taxon>
        <taxon>Mortierellaceae</taxon>
        <taxon>Mortierella</taxon>
    </lineage>
</organism>
<dbReference type="PANTHER" id="PTHR31697">
    <property type="entry name" value="INTEGRATOR COMPLEX SUBUNIT 5"/>
    <property type="match status" value="1"/>
</dbReference>
<dbReference type="EMBL" id="JAAAXW010000146">
    <property type="protein sequence ID" value="KAF9542139.1"/>
    <property type="molecule type" value="Genomic_DNA"/>
</dbReference>
<gene>
    <name evidence="1" type="ORF">EC957_002290</name>
</gene>
<comment type="caution">
    <text evidence="1">The sequence shown here is derived from an EMBL/GenBank/DDBJ whole genome shotgun (WGS) entry which is preliminary data.</text>
</comment>
<dbReference type="Proteomes" id="UP000723463">
    <property type="component" value="Unassembled WGS sequence"/>
</dbReference>